<organism evidence="2 3">
    <name type="scientific">Cryomyces antarcticus</name>
    <dbReference type="NCBI Taxonomy" id="329879"/>
    <lineage>
        <taxon>Eukaryota</taxon>
        <taxon>Fungi</taxon>
        <taxon>Dikarya</taxon>
        <taxon>Ascomycota</taxon>
        <taxon>Pezizomycotina</taxon>
        <taxon>Dothideomycetes</taxon>
        <taxon>Dothideomycetes incertae sedis</taxon>
        <taxon>Cryomyces</taxon>
    </lineage>
</organism>
<evidence type="ECO:0000313" key="2">
    <source>
        <dbReference type="EMBL" id="KAK5130363.1"/>
    </source>
</evidence>
<sequence>MAAADKLAPRFSSPFLTEDSPEPDVPTFSFRRISNAISTISRKRRLSSFEASKSLKWRRRGTIAKGKQPVWTDPEAAEKLWREGYCRETEAGEDAGNGDEVDETDADFPEVEIEYLAHEEG</sequence>
<feature type="compositionally biased region" description="Acidic residues" evidence="1">
    <location>
        <begin position="91"/>
        <end position="108"/>
    </location>
</feature>
<evidence type="ECO:0000313" key="3">
    <source>
        <dbReference type="Proteomes" id="UP001357485"/>
    </source>
</evidence>
<evidence type="ECO:0000256" key="1">
    <source>
        <dbReference type="SAM" id="MobiDB-lite"/>
    </source>
</evidence>
<feature type="region of interest" description="Disordered" evidence="1">
    <location>
        <begin position="89"/>
        <end position="108"/>
    </location>
</feature>
<reference evidence="2 3" key="1">
    <citation type="submission" date="2023-08" db="EMBL/GenBank/DDBJ databases">
        <title>Black Yeasts Isolated from many extreme environments.</title>
        <authorList>
            <person name="Coleine C."/>
            <person name="Stajich J.E."/>
            <person name="Selbmann L."/>
        </authorList>
    </citation>
    <scope>NUCLEOTIDE SEQUENCE [LARGE SCALE GENOMIC DNA]</scope>
    <source>
        <strain evidence="2 3">CCFEE 536</strain>
    </source>
</reference>
<dbReference type="EMBL" id="JAVRRA010024707">
    <property type="protein sequence ID" value="KAK5130363.1"/>
    <property type="molecule type" value="Genomic_DNA"/>
</dbReference>
<protein>
    <submittedName>
        <fullName evidence="2">Uncharacterized protein</fullName>
    </submittedName>
</protein>
<comment type="caution">
    <text evidence="2">The sequence shown here is derived from an EMBL/GenBank/DDBJ whole genome shotgun (WGS) entry which is preliminary data.</text>
</comment>
<proteinExistence type="predicted"/>
<gene>
    <name evidence="2" type="ORF">LTR16_001577</name>
</gene>
<feature type="region of interest" description="Disordered" evidence="1">
    <location>
        <begin position="1"/>
        <end position="24"/>
    </location>
</feature>
<dbReference type="Proteomes" id="UP001357485">
    <property type="component" value="Unassembled WGS sequence"/>
</dbReference>
<keyword evidence="3" id="KW-1185">Reference proteome</keyword>
<accession>A0ABR0KTU3</accession>
<name>A0ABR0KTU3_9PEZI</name>